<feature type="transmembrane region" description="Helical" evidence="9">
    <location>
        <begin position="162"/>
        <end position="182"/>
    </location>
</feature>
<keyword evidence="4 8" id="KW-0762">Sugar transport</keyword>
<feature type="transmembrane region" description="Helical" evidence="9">
    <location>
        <begin position="203"/>
        <end position="225"/>
    </location>
</feature>
<evidence type="ECO:0000256" key="1">
    <source>
        <dbReference type="ARBA" id="ARBA00004651"/>
    </source>
</evidence>
<dbReference type="Proteomes" id="UP000700908">
    <property type="component" value="Unassembled WGS sequence"/>
</dbReference>
<dbReference type="InterPro" id="IPR004796">
    <property type="entry name" value="PTS_IIC_cello"/>
</dbReference>
<dbReference type="EMBL" id="JAIMFO010000005">
    <property type="protein sequence ID" value="MBY4797505.1"/>
    <property type="molecule type" value="Genomic_DNA"/>
</dbReference>
<feature type="transmembrane region" description="Helical" evidence="9">
    <location>
        <begin position="371"/>
        <end position="396"/>
    </location>
</feature>
<dbReference type="PIRSF" id="PIRSF006351">
    <property type="entry name" value="PTS_EIIC-Cellobiose"/>
    <property type="match status" value="1"/>
</dbReference>
<accession>A0ABS7MJF4</accession>
<comment type="subcellular location">
    <subcellularLocation>
        <location evidence="1">Cell membrane</location>
        <topology evidence="1">Multi-pass membrane protein</topology>
    </subcellularLocation>
</comment>
<dbReference type="PANTHER" id="PTHR33989:SF10">
    <property type="entry name" value="PERMEASE IIC COMPONENT"/>
    <property type="match status" value="1"/>
</dbReference>
<evidence type="ECO:0000256" key="8">
    <source>
        <dbReference type="PIRNR" id="PIRNR006351"/>
    </source>
</evidence>
<evidence type="ECO:0000256" key="3">
    <source>
        <dbReference type="ARBA" id="ARBA00022475"/>
    </source>
</evidence>
<keyword evidence="6 9" id="KW-1133">Transmembrane helix</keyword>
<keyword evidence="2 8" id="KW-0813">Transport</keyword>
<feature type="transmembrane region" description="Helical" evidence="9">
    <location>
        <begin position="310"/>
        <end position="331"/>
    </location>
</feature>
<organism evidence="11 12">
    <name type="scientific">Collinsella ureilytica</name>
    <dbReference type="NCBI Taxonomy" id="2869515"/>
    <lineage>
        <taxon>Bacteria</taxon>
        <taxon>Bacillati</taxon>
        <taxon>Actinomycetota</taxon>
        <taxon>Coriobacteriia</taxon>
        <taxon>Coriobacteriales</taxon>
        <taxon>Coriobacteriaceae</taxon>
        <taxon>Collinsella</taxon>
    </lineage>
</organism>
<dbReference type="NCBIfam" id="TIGR00410">
    <property type="entry name" value="lacE"/>
    <property type="match status" value="1"/>
</dbReference>
<dbReference type="InterPro" id="IPR003352">
    <property type="entry name" value="PTS_EIIC"/>
</dbReference>
<dbReference type="InterPro" id="IPR004501">
    <property type="entry name" value="PTS_EIIC_3"/>
</dbReference>
<feature type="transmembrane region" description="Helical" evidence="9">
    <location>
        <begin position="245"/>
        <end position="264"/>
    </location>
</feature>
<comment type="caution">
    <text evidence="11">The sequence shown here is derived from an EMBL/GenBank/DDBJ whole genome shotgun (WGS) entry which is preliminary data.</text>
</comment>
<dbReference type="PROSITE" id="PS51105">
    <property type="entry name" value="PTS_EIIC_TYPE_3"/>
    <property type="match status" value="1"/>
</dbReference>
<feature type="transmembrane region" description="Helical" evidence="9">
    <location>
        <begin position="32"/>
        <end position="53"/>
    </location>
</feature>
<dbReference type="RefSeq" id="WP_222199220.1">
    <property type="nucleotide sequence ID" value="NZ_JAIMFO010000005.1"/>
</dbReference>
<dbReference type="Pfam" id="PF02378">
    <property type="entry name" value="PTS_EIIC"/>
    <property type="match status" value="1"/>
</dbReference>
<evidence type="ECO:0000256" key="4">
    <source>
        <dbReference type="ARBA" id="ARBA00022597"/>
    </source>
</evidence>
<gene>
    <name evidence="11" type="ORF">K6V98_03925</name>
</gene>
<keyword evidence="12" id="KW-1185">Reference proteome</keyword>
<keyword evidence="5 9" id="KW-0812">Transmembrane</keyword>
<feature type="domain" description="PTS EIIC type-3" evidence="10">
    <location>
        <begin position="9"/>
        <end position="436"/>
    </location>
</feature>
<evidence type="ECO:0000313" key="11">
    <source>
        <dbReference type="EMBL" id="MBY4797505.1"/>
    </source>
</evidence>
<evidence type="ECO:0000256" key="6">
    <source>
        <dbReference type="ARBA" id="ARBA00022989"/>
    </source>
</evidence>
<protein>
    <recommendedName>
        <fullName evidence="8">Permease IIC component</fullName>
    </recommendedName>
</protein>
<feature type="transmembrane region" description="Helical" evidence="9">
    <location>
        <begin position="108"/>
        <end position="128"/>
    </location>
</feature>
<sequence length="457" mass="48504">MSSTKGQAFLDAFAEKSAKIGNQVHLRSLRDAFATIMPLFILVGIAVLVNAVLFDKIWGANGLAPNAELLTTLQYWGSAIASGTLNISALLLAGMIGYSLARNKRFDNAVACVVISIAAFVIMMPMTVTANLAAGSELITEKITTAEVGGVLSASNTGTQGMFGAITIGLLATTLFIKLSGIDKFAIRLGEGVPPAVEKSFNVLIPIMLTLGTFALAALLLNAIFATDLISLINTWIQAPLRSVVTSLPGLVFVYCLGTFLFTLGIHQSTVTGVLVEPILTIVLLENTTLFQAGQPIPVENYMNMDIINVFALSGGSGCTIALIIATFIWGKYKPSREVAKMSLLPGIFNINEPVIYGYPLVYNLPLMVPFVLCVAVNITVAYLATVAGIIAPCIAPVPWTTPLFLNSFLATGGDVAAVVLQVILLVVDVLLYLPFMKVSEKVFMKQASAESTSDEN</sequence>
<proteinExistence type="predicted"/>
<evidence type="ECO:0000256" key="7">
    <source>
        <dbReference type="ARBA" id="ARBA00023136"/>
    </source>
</evidence>
<evidence type="ECO:0000256" key="5">
    <source>
        <dbReference type="ARBA" id="ARBA00022692"/>
    </source>
</evidence>
<dbReference type="InterPro" id="IPR051088">
    <property type="entry name" value="PTS_Sugar-EIIC/EIIB"/>
</dbReference>
<reference evidence="11 12" key="1">
    <citation type="submission" date="2021-08" db="EMBL/GenBank/DDBJ databases">
        <title>Collinsella faecalis sp. nov. isolated from swine faeces.</title>
        <authorList>
            <person name="Oh B.S."/>
            <person name="Lee J.H."/>
        </authorList>
    </citation>
    <scope>NUCLEOTIDE SEQUENCE [LARGE SCALE GENOMIC DNA]</scope>
    <source>
        <strain evidence="11 12">AGMB00827</strain>
    </source>
</reference>
<evidence type="ECO:0000259" key="10">
    <source>
        <dbReference type="PROSITE" id="PS51105"/>
    </source>
</evidence>
<comment type="function">
    <text evidence="8">The phosphoenolpyruvate-dependent sugar phosphotransferase system (PTS), a major carbohydrate active -transport system, catalyzes the phosphorylation of incoming sugar substrates concomitant with their translocation across the cell membrane.</text>
</comment>
<feature type="transmembrane region" description="Helical" evidence="9">
    <location>
        <begin position="416"/>
        <end position="436"/>
    </location>
</feature>
<name>A0ABS7MJF4_9ACTN</name>
<evidence type="ECO:0000256" key="2">
    <source>
        <dbReference type="ARBA" id="ARBA00022448"/>
    </source>
</evidence>
<evidence type="ECO:0000256" key="9">
    <source>
        <dbReference type="SAM" id="Phobius"/>
    </source>
</evidence>
<dbReference type="PANTHER" id="PTHR33989">
    <property type="match status" value="1"/>
</dbReference>
<keyword evidence="7 8" id="KW-0472">Membrane</keyword>
<feature type="transmembrane region" description="Helical" evidence="9">
    <location>
        <begin position="73"/>
        <end position="96"/>
    </location>
</feature>
<evidence type="ECO:0000313" key="12">
    <source>
        <dbReference type="Proteomes" id="UP000700908"/>
    </source>
</evidence>
<keyword evidence="3 8" id="KW-1003">Cell membrane</keyword>